<dbReference type="EMBL" id="QXIR01000006">
    <property type="protein sequence ID" value="RIW36054.1"/>
    <property type="molecule type" value="Genomic_DNA"/>
</dbReference>
<keyword evidence="3" id="KW-1185">Reference proteome</keyword>
<dbReference type="InterPro" id="IPR049458">
    <property type="entry name" value="EpsG-like"/>
</dbReference>
<keyword evidence="1" id="KW-0812">Transmembrane</keyword>
<dbReference type="Pfam" id="PF14897">
    <property type="entry name" value="EpsG"/>
    <property type="match status" value="1"/>
</dbReference>
<sequence>MALYIGLSIFYILVMLLEWMIGKRLNSKLSIIILLLPLFILAGFRATTVGNDTLNYYTTFLSVSQENLFSSTVSRLEIGYIFLMRIIGNLGLSYLGFQIITTAFIFLSIGRFIYKYSLNPALSVFVFVTSRMFFGTMNISRQYIAIAILLYSIDFLKKREFTKFFIIVFLASLFHSSALVFLILYPIALVKLNKKRIILFIGVGTILSIIFDNVIQLVINLTNKYQGYLDSQYFNFEGNTAIYFQLAIYFIFFIVGSYTGYWKSDYNNIKEINSNTINKRIRKSNNKGVTITNEMIWYVAALLTFIIGIVGLNSTIMDRIAMYFSVFYLAYIPSLITKIRSKHIRVIIINGIILGLFLSFCIVMIYRPNWNTVFPYVWYQD</sequence>
<feature type="transmembrane region" description="Helical" evidence="1">
    <location>
        <begin position="164"/>
        <end position="185"/>
    </location>
</feature>
<evidence type="ECO:0000256" key="1">
    <source>
        <dbReference type="SAM" id="Phobius"/>
    </source>
</evidence>
<feature type="transmembrane region" description="Helical" evidence="1">
    <location>
        <begin position="346"/>
        <end position="366"/>
    </location>
</feature>
<feature type="transmembrane region" description="Helical" evidence="1">
    <location>
        <begin position="197"/>
        <end position="221"/>
    </location>
</feature>
<keyword evidence="1" id="KW-0472">Membrane</keyword>
<evidence type="ECO:0000313" key="2">
    <source>
        <dbReference type="EMBL" id="RIW36054.1"/>
    </source>
</evidence>
<keyword evidence="1" id="KW-1133">Transmembrane helix</keyword>
<name>A0A3A1R1X2_9BACI</name>
<gene>
    <name evidence="2" type="ORF">D3H55_06230</name>
</gene>
<feature type="transmembrane region" description="Helical" evidence="1">
    <location>
        <begin position="295"/>
        <end position="314"/>
    </location>
</feature>
<dbReference type="RefSeq" id="WP_119546058.1">
    <property type="nucleotide sequence ID" value="NZ_QXIR01000006.1"/>
</dbReference>
<protein>
    <submittedName>
        <fullName evidence="2">EpsG family protein</fullName>
    </submittedName>
</protein>
<feature type="transmembrane region" description="Helical" evidence="1">
    <location>
        <begin position="320"/>
        <end position="339"/>
    </location>
</feature>
<feature type="transmembrane region" description="Helical" evidence="1">
    <location>
        <begin position="241"/>
        <end position="261"/>
    </location>
</feature>
<accession>A0A3A1R1X2</accession>
<comment type="caution">
    <text evidence="2">The sequence shown here is derived from an EMBL/GenBank/DDBJ whole genome shotgun (WGS) entry which is preliminary data.</text>
</comment>
<feature type="transmembrane region" description="Helical" evidence="1">
    <location>
        <begin position="92"/>
        <end position="114"/>
    </location>
</feature>
<dbReference type="AlphaFoldDB" id="A0A3A1R1X2"/>
<evidence type="ECO:0000313" key="3">
    <source>
        <dbReference type="Proteomes" id="UP000265801"/>
    </source>
</evidence>
<organism evidence="2 3">
    <name type="scientific">Bacillus salacetis</name>
    <dbReference type="NCBI Taxonomy" id="2315464"/>
    <lineage>
        <taxon>Bacteria</taxon>
        <taxon>Bacillati</taxon>
        <taxon>Bacillota</taxon>
        <taxon>Bacilli</taxon>
        <taxon>Bacillales</taxon>
        <taxon>Bacillaceae</taxon>
        <taxon>Bacillus</taxon>
    </lineage>
</organism>
<reference evidence="2 3" key="1">
    <citation type="submission" date="2018-09" db="EMBL/GenBank/DDBJ databases">
        <title>Bacillus saliacetes sp. nov., isolated from Thai shrimp paste (Ka-pi).</title>
        <authorList>
            <person name="Daroonpunt R."/>
            <person name="Tanasupawat S."/>
            <person name="Yiamsombut S."/>
        </authorList>
    </citation>
    <scope>NUCLEOTIDE SEQUENCE [LARGE SCALE GENOMIC DNA]</scope>
    <source>
        <strain evidence="2 3">SKP7-4</strain>
    </source>
</reference>
<proteinExistence type="predicted"/>
<dbReference type="OrthoDB" id="7069095at2"/>
<feature type="transmembrane region" description="Helical" evidence="1">
    <location>
        <begin position="6"/>
        <end position="22"/>
    </location>
</feature>
<feature type="transmembrane region" description="Helical" evidence="1">
    <location>
        <begin position="29"/>
        <end position="47"/>
    </location>
</feature>
<dbReference type="Proteomes" id="UP000265801">
    <property type="component" value="Unassembled WGS sequence"/>
</dbReference>
<feature type="transmembrane region" description="Helical" evidence="1">
    <location>
        <begin position="121"/>
        <end position="144"/>
    </location>
</feature>